<sequence>MKKLIYFSSKKEFYNLKFLSNIQVLMILFICFFSNTLFSQQVLPQTHPVSYYENITTSTWPGFDSNIVYFDEVNGDLFTTNPLKPFKNNIDLSSSINMKRLIWNCANATDDFALINVKYKFTLTKK</sequence>
<dbReference type="RefSeq" id="WP_091465486.1">
    <property type="nucleotide sequence ID" value="NZ_FOEI01000001.1"/>
</dbReference>
<evidence type="ECO:0000313" key="2">
    <source>
        <dbReference type="EMBL" id="SEP66557.1"/>
    </source>
</evidence>
<feature type="transmembrane region" description="Helical" evidence="1">
    <location>
        <begin position="21"/>
        <end position="38"/>
    </location>
</feature>
<accession>A0A1H8ZQI6</accession>
<keyword evidence="1" id="KW-0472">Membrane</keyword>
<keyword evidence="1" id="KW-0812">Transmembrane</keyword>
<keyword evidence="3" id="KW-1185">Reference proteome</keyword>
<dbReference type="STRING" id="1299341.SAMN05444005_101837"/>
<dbReference type="AlphaFoldDB" id="A0A1H8ZQI6"/>
<keyword evidence="1" id="KW-1133">Transmembrane helix</keyword>
<dbReference type="Proteomes" id="UP000198648">
    <property type="component" value="Unassembled WGS sequence"/>
</dbReference>
<dbReference type="EMBL" id="FOEI01000001">
    <property type="protein sequence ID" value="SEP66557.1"/>
    <property type="molecule type" value="Genomic_DNA"/>
</dbReference>
<name>A0A1H8ZQI6_9FLAO</name>
<gene>
    <name evidence="2" type="ORF">SAMN05444005_101837</name>
</gene>
<evidence type="ECO:0000256" key="1">
    <source>
        <dbReference type="SAM" id="Phobius"/>
    </source>
</evidence>
<organism evidence="2 3">
    <name type="scientific">Flavobacterium urocaniciphilum</name>
    <dbReference type="NCBI Taxonomy" id="1299341"/>
    <lineage>
        <taxon>Bacteria</taxon>
        <taxon>Pseudomonadati</taxon>
        <taxon>Bacteroidota</taxon>
        <taxon>Flavobacteriia</taxon>
        <taxon>Flavobacteriales</taxon>
        <taxon>Flavobacteriaceae</taxon>
        <taxon>Flavobacterium</taxon>
    </lineage>
</organism>
<protein>
    <submittedName>
        <fullName evidence="2">Uncharacterized protein</fullName>
    </submittedName>
</protein>
<proteinExistence type="predicted"/>
<evidence type="ECO:0000313" key="3">
    <source>
        <dbReference type="Proteomes" id="UP000198648"/>
    </source>
</evidence>
<reference evidence="2 3" key="1">
    <citation type="submission" date="2016-10" db="EMBL/GenBank/DDBJ databases">
        <authorList>
            <person name="de Groot N.N."/>
        </authorList>
    </citation>
    <scope>NUCLEOTIDE SEQUENCE [LARGE SCALE GENOMIC DNA]</scope>
    <source>
        <strain evidence="2 3">DSM 27078</strain>
    </source>
</reference>